<dbReference type="SMART" id="SM00849">
    <property type="entry name" value="Lactamase_B"/>
    <property type="match status" value="1"/>
</dbReference>
<keyword evidence="2" id="KW-0732">Signal</keyword>
<dbReference type="SUPFAM" id="SSF56281">
    <property type="entry name" value="Metallo-hydrolase/oxidoreductase"/>
    <property type="match status" value="1"/>
</dbReference>
<dbReference type="Proteomes" id="UP000515312">
    <property type="component" value="Chromosome"/>
</dbReference>
<evidence type="ECO:0000313" key="5">
    <source>
        <dbReference type="Proteomes" id="UP000515312"/>
    </source>
</evidence>
<dbReference type="Pfam" id="PF00753">
    <property type="entry name" value="Lactamase_B"/>
    <property type="match status" value="1"/>
</dbReference>
<dbReference type="RefSeq" id="WP_186740251.1">
    <property type="nucleotide sequence ID" value="NZ_CP060394.1"/>
</dbReference>
<feature type="chain" id="PRO_5028896227" evidence="2">
    <location>
        <begin position="24"/>
        <end position="311"/>
    </location>
</feature>
<dbReference type="InterPro" id="IPR050855">
    <property type="entry name" value="NDM-1-like"/>
</dbReference>
<accession>A0A7G8BCW2</accession>
<dbReference type="InterPro" id="IPR036866">
    <property type="entry name" value="RibonucZ/Hydroxyglut_hydro"/>
</dbReference>
<name>A0A7G8BCW2_9BACT</name>
<dbReference type="GO" id="GO:0017001">
    <property type="term" value="P:antibiotic catabolic process"/>
    <property type="evidence" value="ECO:0007669"/>
    <property type="project" value="UniProtKB-ARBA"/>
</dbReference>
<evidence type="ECO:0000259" key="3">
    <source>
        <dbReference type="SMART" id="SM00849"/>
    </source>
</evidence>
<dbReference type="PANTHER" id="PTHR42951">
    <property type="entry name" value="METALLO-BETA-LACTAMASE DOMAIN-CONTAINING"/>
    <property type="match status" value="1"/>
</dbReference>
<reference evidence="4 5" key="1">
    <citation type="submission" date="2020-08" db="EMBL/GenBank/DDBJ databases">
        <title>Edaphobacter telluris sp. nov. and Acidobacterium dinghuensis sp. nov., two acidobacteria isolated from forest soil.</title>
        <authorList>
            <person name="Fu J."/>
            <person name="Qiu L."/>
        </authorList>
    </citation>
    <scope>NUCLEOTIDE SEQUENCE [LARGE SCALE GENOMIC DNA]</scope>
    <source>
        <strain evidence="4">4Y35</strain>
    </source>
</reference>
<feature type="signal peptide" evidence="2">
    <location>
        <begin position="1"/>
        <end position="23"/>
    </location>
</feature>
<dbReference type="InterPro" id="IPR001279">
    <property type="entry name" value="Metallo-B-lactamas"/>
</dbReference>
<organism evidence="4 5">
    <name type="scientific">Alloacidobacterium dinghuense</name>
    <dbReference type="NCBI Taxonomy" id="2763107"/>
    <lineage>
        <taxon>Bacteria</taxon>
        <taxon>Pseudomonadati</taxon>
        <taxon>Acidobacteriota</taxon>
        <taxon>Terriglobia</taxon>
        <taxon>Terriglobales</taxon>
        <taxon>Acidobacteriaceae</taxon>
        <taxon>Alloacidobacterium</taxon>
    </lineage>
</organism>
<dbReference type="AlphaFoldDB" id="A0A7G8BCW2"/>
<feature type="domain" description="Metallo-beta-lactamase" evidence="3">
    <location>
        <begin position="70"/>
        <end position="259"/>
    </location>
</feature>
<dbReference type="Gene3D" id="3.60.15.10">
    <property type="entry name" value="Ribonuclease Z/Hydroxyacylglutathione hydrolase-like"/>
    <property type="match status" value="1"/>
</dbReference>
<proteinExistence type="inferred from homology"/>
<dbReference type="PANTHER" id="PTHR42951:SF4">
    <property type="entry name" value="ACYL-COENZYME A THIOESTERASE MBLAC2"/>
    <property type="match status" value="1"/>
</dbReference>
<evidence type="ECO:0000313" key="4">
    <source>
        <dbReference type="EMBL" id="QNI30382.1"/>
    </source>
</evidence>
<dbReference type="EMBL" id="CP060394">
    <property type="protein sequence ID" value="QNI30382.1"/>
    <property type="molecule type" value="Genomic_DNA"/>
</dbReference>
<keyword evidence="4" id="KW-0378">Hydrolase</keyword>
<gene>
    <name evidence="4" type="ORF">H7849_14525</name>
</gene>
<evidence type="ECO:0000256" key="1">
    <source>
        <dbReference type="ARBA" id="ARBA00005250"/>
    </source>
</evidence>
<keyword evidence="5" id="KW-1185">Reference proteome</keyword>
<protein>
    <submittedName>
        <fullName evidence="4">MBL fold metallo-hydrolase</fullName>
    </submittedName>
</protein>
<dbReference type="GO" id="GO:0016787">
    <property type="term" value="F:hydrolase activity"/>
    <property type="evidence" value="ECO:0007669"/>
    <property type="project" value="UniProtKB-KW"/>
</dbReference>
<evidence type="ECO:0000256" key="2">
    <source>
        <dbReference type="SAM" id="SignalP"/>
    </source>
</evidence>
<dbReference type="KEGG" id="adin:H7849_14525"/>
<comment type="similarity">
    <text evidence="1">Belongs to the metallo-beta-lactamase superfamily. Class-B beta-lactamase family.</text>
</comment>
<sequence length="311" mass="34347">MHQLIARLAICLTAITSSLFAQAPIPRWCRVLPHPEYKSLDHVATSDPWFEVYKPASNVFAIYEPHQAEEVISYLIVGTKRALLFDTGMGISDIKKVTAELTNLPIIVLNSHTHDDHVGGNWEFATIYNMDTAFTLKNALGSRQDAQAEITPDQICGTLPNGFDAKTYLTRPWKITAYTHDGDRFDLGGRTIEVIATPGHTPDAISLIDRANGLLFTGDTYYPAPIWLFRPETDLDAYASSIRRLAALGPRVKLVLGAHNIPVASPTILPRLVSAFDMVRAGKASPIPEPPGKVLYKVDDISFLMRAPDTR</sequence>